<dbReference type="Pfam" id="PF00569">
    <property type="entry name" value="ZZ"/>
    <property type="match status" value="1"/>
</dbReference>
<gene>
    <name evidence="9" type="primary">LOC112290840</name>
    <name evidence="8" type="ORF">PHYPA_017384</name>
</gene>
<protein>
    <submittedName>
        <fullName evidence="8 9">Uncharacterized protein</fullName>
    </submittedName>
</protein>
<dbReference type="OrthoDB" id="288987at2759"/>
<dbReference type="PANTHER" id="PTHR48153">
    <property type="entry name" value="UFM1-SPECIFIC PROTEASE 2"/>
    <property type="match status" value="1"/>
</dbReference>
<organism evidence="8">
    <name type="scientific">Physcomitrium patens</name>
    <name type="common">Spreading-leaved earth moss</name>
    <name type="synonym">Physcomitrella patens</name>
    <dbReference type="NCBI Taxonomy" id="3218"/>
    <lineage>
        <taxon>Eukaryota</taxon>
        <taxon>Viridiplantae</taxon>
        <taxon>Streptophyta</taxon>
        <taxon>Embryophyta</taxon>
        <taxon>Bryophyta</taxon>
        <taxon>Bryophytina</taxon>
        <taxon>Bryopsida</taxon>
        <taxon>Funariidae</taxon>
        <taxon>Funariales</taxon>
        <taxon>Funariaceae</taxon>
        <taxon>Physcomitrium</taxon>
    </lineage>
</organism>
<evidence type="ECO:0000259" key="6">
    <source>
        <dbReference type="Pfam" id="PF00569"/>
    </source>
</evidence>
<evidence type="ECO:0000313" key="8">
    <source>
        <dbReference type="EMBL" id="PNR42554.1"/>
    </source>
</evidence>
<dbReference type="PANTHER" id="PTHR48153:SF4">
    <property type="entry name" value="UBIQUITIN CARBOXYL-TERMINAL HYDROLASE MUG105"/>
    <property type="match status" value="1"/>
</dbReference>
<dbReference type="Proteomes" id="UP000006727">
    <property type="component" value="Chromosome 13"/>
</dbReference>
<keyword evidence="4" id="KW-0862">Zinc</keyword>
<proteinExistence type="predicted"/>
<reference evidence="8 10" key="1">
    <citation type="journal article" date="2008" name="Science">
        <title>The Physcomitrella genome reveals evolutionary insights into the conquest of land by plants.</title>
        <authorList>
            <person name="Rensing S."/>
            <person name="Lang D."/>
            <person name="Zimmer A."/>
            <person name="Terry A."/>
            <person name="Salamov A."/>
            <person name="Shapiro H."/>
            <person name="Nishiyama T."/>
            <person name="Perroud P.-F."/>
            <person name="Lindquist E."/>
            <person name="Kamisugi Y."/>
            <person name="Tanahashi T."/>
            <person name="Sakakibara K."/>
            <person name="Fujita T."/>
            <person name="Oishi K."/>
            <person name="Shin-I T."/>
            <person name="Kuroki Y."/>
            <person name="Toyoda A."/>
            <person name="Suzuki Y."/>
            <person name="Hashimoto A."/>
            <person name="Yamaguchi K."/>
            <person name="Sugano A."/>
            <person name="Kohara Y."/>
            <person name="Fujiyama A."/>
            <person name="Anterola A."/>
            <person name="Aoki S."/>
            <person name="Ashton N."/>
            <person name="Barbazuk W.B."/>
            <person name="Barker E."/>
            <person name="Bennetzen J."/>
            <person name="Bezanilla M."/>
            <person name="Blankenship R."/>
            <person name="Cho S.H."/>
            <person name="Dutcher S."/>
            <person name="Estelle M."/>
            <person name="Fawcett J.A."/>
            <person name="Gundlach H."/>
            <person name="Hanada K."/>
            <person name="Heyl A."/>
            <person name="Hicks K.A."/>
            <person name="Hugh J."/>
            <person name="Lohr M."/>
            <person name="Mayer K."/>
            <person name="Melkozernov A."/>
            <person name="Murata T."/>
            <person name="Nelson D."/>
            <person name="Pils B."/>
            <person name="Prigge M."/>
            <person name="Reiss B."/>
            <person name="Renner T."/>
            <person name="Rombauts S."/>
            <person name="Rushton P."/>
            <person name="Sanderfoot A."/>
            <person name="Schween G."/>
            <person name="Shiu S.-H."/>
            <person name="Stueber K."/>
            <person name="Theodoulou F.L."/>
            <person name="Tu H."/>
            <person name="Van de Peer Y."/>
            <person name="Verrier P.J."/>
            <person name="Waters E."/>
            <person name="Wood A."/>
            <person name="Yang L."/>
            <person name="Cove D."/>
            <person name="Cuming A."/>
            <person name="Hasebe M."/>
            <person name="Lucas S."/>
            <person name="Mishler D.B."/>
            <person name="Reski R."/>
            <person name="Grigoriev I."/>
            <person name="Quatrano R.S."/>
            <person name="Boore J.L."/>
        </authorList>
    </citation>
    <scope>NUCLEOTIDE SEQUENCE [LARGE SCALE GENOMIC DNA]</scope>
    <source>
        <strain evidence="9 10">cv. Gransden 2004</strain>
    </source>
</reference>
<dbReference type="EnsemblPlants" id="Pp3c13_14780V3.1">
    <property type="protein sequence ID" value="PAC:32932248.CDS.1"/>
    <property type="gene ID" value="Pp3c13_14780"/>
</dbReference>
<evidence type="ECO:0000313" key="10">
    <source>
        <dbReference type="Proteomes" id="UP000006727"/>
    </source>
</evidence>
<dbReference type="Gene3D" id="3.30.60.90">
    <property type="match status" value="1"/>
</dbReference>
<keyword evidence="10" id="KW-1185">Reference proteome</keyword>
<evidence type="ECO:0000256" key="3">
    <source>
        <dbReference type="ARBA" id="ARBA00022801"/>
    </source>
</evidence>
<dbReference type="Gene3D" id="3.90.70.130">
    <property type="match status" value="2"/>
</dbReference>
<dbReference type="InterPro" id="IPR043145">
    <property type="entry name" value="Znf_ZZ_sf"/>
</dbReference>
<dbReference type="Gramene" id="Pp3c13_14780V3.4">
    <property type="protein sequence ID" value="PAC:32932250.CDS.1"/>
    <property type="gene ID" value="Pp3c13_14780"/>
</dbReference>
<dbReference type="Gramene" id="Pp3c13_14780V3.2">
    <property type="protein sequence ID" value="PAC:32932249.CDS.1"/>
    <property type="gene ID" value="Pp3c13_14780"/>
</dbReference>
<dbReference type="GO" id="GO:0008270">
    <property type="term" value="F:zinc ion binding"/>
    <property type="evidence" value="ECO:0007669"/>
    <property type="project" value="UniProtKB-KW"/>
</dbReference>
<keyword evidence="1" id="KW-0479">Metal-binding</keyword>
<reference evidence="8 10" key="2">
    <citation type="journal article" date="2018" name="Plant J.">
        <title>The Physcomitrella patens chromosome-scale assembly reveals moss genome structure and evolution.</title>
        <authorList>
            <person name="Lang D."/>
            <person name="Ullrich K.K."/>
            <person name="Murat F."/>
            <person name="Fuchs J."/>
            <person name="Jenkins J."/>
            <person name="Haas F.B."/>
            <person name="Piednoel M."/>
            <person name="Gundlach H."/>
            <person name="Van Bel M."/>
            <person name="Meyberg R."/>
            <person name="Vives C."/>
            <person name="Morata J."/>
            <person name="Symeonidi A."/>
            <person name="Hiss M."/>
            <person name="Muchero W."/>
            <person name="Kamisugi Y."/>
            <person name="Saleh O."/>
            <person name="Blanc G."/>
            <person name="Decker E.L."/>
            <person name="van Gessel N."/>
            <person name="Grimwood J."/>
            <person name="Hayes R.D."/>
            <person name="Graham S.W."/>
            <person name="Gunter L.E."/>
            <person name="McDaniel S.F."/>
            <person name="Hoernstein S.N.W."/>
            <person name="Larsson A."/>
            <person name="Li F.W."/>
            <person name="Perroud P.F."/>
            <person name="Phillips J."/>
            <person name="Ranjan P."/>
            <person name="Rokshar D.S."/>
            <person name="Rothfels C.J."/>
            <person name="Schneider L."/>
            <person name="Shu S."/>
            <person name="Stevenson D.W."/>
            <person name="Thummler F."/>
            <person name="Tillich M."/>
            <person name="Villarreal Aguilar J.C."/>
            <person name="Widiez T."/>
            <person name="Wong G.K."/>
            <person name="Wymore A."/>
            <person name="Zhang Y."/>
            <person name="Zimmer A.D."/>
            <person name="Quatrano R.S."/>
            <person name="Mayer K.F.X."/>
            <person name="Goodstein D."/>
            <person name="Casacuberta J.M."/>
            <person name="Vandepoele K."/>
            <person name="Reski R."/>
            <person name="Cuming A.C."/>
            <person name="Tuskan G.A."/>
            <person name="Maumus F."/>
            <person name="Salse J."/>
            <person name="Schmutz J."/>
            <person name="Rensing S.A."/>
        </authorList>
    </citation>
    <scope>NUCLEOTIDE SEQUENCE [LARGE SCALE GENOMIC DNA]</scope>
    <source>
        <strain evidence="9 10">cv. Gransden 2004</strain>
    </source>
</reference>
<feature type="compositionally biased region" description="Low complexity" evidence="5">
    <location>
        <begin position="309"/>
        <end position="337"/>
    </location>
</feature>
<keyword evidence="2" id="KW-0863">Zinc-finger</keyword>
<dbReference type="STRING" id="3218.A0A2K1JLY0"/>
<dbReference type="Gramene" id="Pp3c13_14780V3.1">
    <property type="protein sequence ID" value="PAC:32932248.CDS.1"/>
    <property type="gene ID" value="Pp3c13_14780"/>
</dbReference>
<dbReference type="EnsemblPlants" id="Pp3c13_14780V3.2">
    <property type="protein sequence ID" value="PAC:32932249.CDS.1"/>
    <property type="gene ID" value="Pp3c13_14780"/>
</dbReference>
<dbReference type="InterPro" id="IPR000433">
    <property type="entry name" value="Znf_ZZ"/>
</dbReference>
<dbReference type="GO" id="GO:0019783">
    <property type="term" value="F:ubiquitin-like protein peptidase activity"/>
    <property type="evidence" value="ECO:0007669"/>
    <property type="project" value="UniProtKB-ARBA"/>
</dbReference>
<dbReference type="EnsemblPlants" id="Pp3c13_14780V3.4">
    <property type="protein sequence ID" value="PAC:32932250.CDS.1"/>
    <property type="gene ID" value="Pp3c13_14780"/>
</dbReference>
<feature type="domain" description="UFSP1/2/DUB catalytic" evidence="7">
    <location>
        <begin position="424"/>
        <end position="537"/>
    </location>
</feature>
<dbReference type="Pfam" id="PF07910">
    <property type="entry name" value="Peptidase_C78"/>
    <property type="match status" value="2"/>
</dbReference>
<evidence type="ECO:0000256" key="5">
    <source>
        <dbReference type="SAM" id="MobiDB-lite"/>
    </source>
</evidence>
<dbReference type="RefSeq" id="XP_024393383.1">
    <property type="nucleotide sequence ID" value="XM_024537615.2"/>
</dbReference>
<evidence type="ECO:0000256" key="4">
    <source>
        <dbReference type="ARBA" id="ARBA00022833"/>
    </source>
</evidence>
<evidence type="ECO:0000259" key="7">
    <source>
        <dbReference type="Pfam" id="PF07910"/>
    </source>
</evidence>
<keyword evidence="3" id="KW-0378">Hydrolase</keyword>
<dbReference type="OMA" id="HANAHFD"/>
<dbReference type="EMBL" id="ABEU02000013">
    <property type="protein sequence ID" value="PNR42554.1"/>
    <property type="molecule type" value="Genomic_DNA"/>
</dbReference>
<dbReference type="AlphaFoldDB" id="A0A2K1JLY0"/>
<dbReference type="RefSeq" id="XP_024393382.1">
    <property type="nucleotide sequence ID" value="XM_024537614.2"/>
</dbReference>
<feature type="domain" description="ZZ-type" evidence="6">
    <location>
        <begin position="349"/>
        <end position="386"/>
    </location>
</feature>
<sequence>MEERDQCPLCNRNVPVVLLDSHVNSHLDAEDIERDRAFAQKIASTTCEVAKPSNRGYVTCDRGCNQDVPIQEWDFHCLQHSLTLEDTEENSTRSFIKNIGGLSKRQRGNSYGEDTKGEMSKSVTNRSMEEDVKSLMSYQVKETTTALVKEGLMHLLKRCLESEHRVGQSTIVISGWVDHYESRHREDLGWGCGWRNIQMMASHLLMTDPYAREVLFGGCGFVPDILSLQRWVEMAWKKGFDTPGADYFNWDIVGTHKWIGTTECATLLRSFGIRARIVDFQSIGRGRVESRRGGEQENNAVPTRRSLASFKSPDSSTSTSVSQSRSGSRSRSNSRSASRSRRVSPLNNEESECKGCGEYPIEGVRYRHSHDLNSDLCVGCMEKLRNSSSKLDRDTAEGYVGVDFEPGSCSANPSNRDGGSTNRSRHKHIVDWVWNYFMERPDRNSSSAATVFDQLRQPIVFSKKSPLYFQHRGHSRTIVGIEKRQRLGGMTEEINLFVLDPSQKTADVAKVLRDKTGWQRLLKCGLQTLMHAEYQLCYVDPGLATGEEYENLKVLSSLHFTY</sequence>
<accession>A0A2K1JLY0</accession>
<evidence type="ECO:0000313" key="9">
    <source>
        <dbReference type="EnsemblPlants" id="PAC:32932248.CDS.1"/>
    </source>
</evidence>
<evidence type="ECO:0000256" key="2">
    <source>
        <dbReference type="ARBA" id="ARBA00022771"/>
    </source>
</evidence>
<dbReference type="InterPro" id="IPR012462">
    <property type="entry name" value="UFSP1/2_DUB_cat"/>
</dbReference>
<dbReference type="GeneID" id="112290840"/>
<name>A0A2K1JLY0_PHYPA</name>
<evidence type="ECO:0000256" key="1">
    <source>
        <dbReference type="ARBA" id="ARBA00022723"/>
    </source>
</evidence>
<reference evidence="9" key="3">
    <citation type="submission" date="2020-12" db="UniProtKB">
        <authorList>
            <consortium name="EnsemblPlants"/>
        </authorList>
    </citation>
    <scope>IDENTIFICATION</scope>
</reference>
<feature type="region of interest" description="Disordered" evidence="5">
    <location>
        <begin position="288"/>
        <end position="352"/>
    </location>
</feature>
<dbReference type="PaxDb" id="3218-PP1S158_82V6.1"/>
<feature type="domain" description="UFSP1/2/DUB catalytic" evidence="7">
    <location>
        <begin position="172"/>
        <end position="286"/>
    </location>
</feature>